<evidence type="ECO:0000256" key="1">
    <source>
        <dbReference type="SAM" id="Phobius"/>
    </source>
</evidence>
<organism evidence="2 3">
    <name type="scientific">Methylomarinum roseum</name>
    <dbReference type="NCBI Taxonomy" id="3067653"/>
    <lineage>
        <taxon>Bacteria</taxon>
        <taxon>Pseudomonadati</taxon>
        <taxon>Pseudomonadota</taxon>
        <taxon>Gammaproteobacteria</taxon>
        <taxon>Methylococcales</taxon>
        <taxon>Methylococcaceae</taxon>
        <taxon>Methylomarinum</taxon>
    </lineage>
</organism>
<evidence type="ECO:0000313" key="2">
    <source>
        <dbReference type="EMBL" id="XBS22473.1"/>
    </source>
</evidence>
<keyword evidence="1" id="KW-1133">Transmembrane helix</keyword>
<dbReference type="Proteomes" id="UP001225378">
    <property type="component" value="Chromosome"/>
</dbReference>
<feature type="transmembrane region" description="Helical" evidence="1">
    <location>
        <begin position="155"/>
        <end position="183"/>
    </location>
</feature>
<protein>
    <submittedName>
        <fullName evidence="2">Uncharacterized protein</fullName>
    </submittedName>
</protein>
<dbReference type="EMBL" id="CP157743">
    <property type="protein sequence ID" value="XBS22473.1"/>
    <property type="molecule type" value="Genomic_DNA"/>
</dbReference>
<keyword evidence="1" id="KW-0472">Membrane</keyword>
<dbReference type="KEGG" id="mech:Q9L42_010195"/>
<reference evidence="2 3" key="1">
    <citation type="journal article" date="2024" name="Microbiology">
        <title>Methylomarinum rosea sp. nov., a novel halophilic methanotrophic bacterium from the hypersaline Lake Elton.</title>
        <authorList>
            <person name="Suleimanov R.Z."/>
            <person name="Oshkin I.Y."/>
            <person name="Danilova O.V."/>
            <person name="Suzina N.E."/>
            <person name="Dedysh S.N."/>
        </authorList>
    </citation>
    <scope>NUCLEOTIDE SEQUENCE [LARGE SCALE GENOMIC DNA]</scope>
    <source>
        <strain evidence="2 3">Ch1-1</strain>
    </source>
</reference>
<proteinExistence type="predicted"/>
<keyword evidence="3" id="KW-1185">Reference proteome</keyword>
<keyword evidence="1" id="KW-0812">Transmembrane</keyword>
<evidence type="ECO:0000313" key="3">
    <source>
        <dbReference type="Proteomes" id="UP001225378"/>
    </source>
</evidence>
<name>A0AAU7NZU3_9GAMM</name>
<accession>A0AAU7NZU3</accession>
<gene>
    <name evidence="2" type="ORF">Q9L42_010195</name>
</gene>
<sequence>MTTTLLKRRLNILLLTALLSLFYWQTARAHLGPHESSDCFINIETTQLRFNGYQFHGQHPEKHYCRYFPQLGDVIIQIDSLQDLGPQQISLQWLELASLPQLFSEDKALVESQPSPWKPFADGINSLRKNVQQLGLYGIKIRLKAPNGVVRQQHFYFLVGFPVMPILLGVALLLLLLIGLIFLRQSKRSDR</sequence>
<dbReference type="RefSeq" id="WP_305908543.1">
    <property type="nucleotide sequence ID" value="NZ_CP157743.1"/>
</dbReference>
<dbReference type="AlphaFoldDB" id="A0AAU7NZU3"/>